<dbReference type="Proteomes" id="UP000076532">
    <property type="component" value="Unassembled WGS sequence"/>
</dbReference>
<dbReference type="EMBL" id="KV417490">
    <property type="protein sequence ID" value="KZP31324.1"/>
    <property type="molecule type" value="Genomic_DNA"/>
</dbReference>
<protein>
    <submittedName>
        <fullName evidence="3">Sure-like protein</fullName>
    </submittedName>
</protein>
<dbReference type="SUPFAM" id="SSF64167">
    <property type="entry name" value="SurE-like"/>
    <property type="match status" value="1"/>
</dbReference>
<dbReference type="InterPro" id="IPR036523">
    <property type="entry name" value="SurE-like_sf"/>
</dbReference>
<evidence type="ECO:0000256" key="1">
    <source>
        <dbReference type="SAM" id="MobiDB-lite"/>
    </source>
</evidence>
<sequence>MAPRTNDDGPCGPESPYIFGLYRYLTLELGWNVKVVIPSSQKSWIGQAYQIADTVKGRYYYPQEPYGHGETSQTSRPLKEGEIAEWILLDSVGVFIPFPNKWISCYFFQTPATCANVALHNIYPAEIDLVISGPNLGRNSSAALTLSSGTIGAAVSSSLSQVRAIAVSYGTVLRPTPKTLHPPAHRISAHIVKHLWENWGKDEGGLRNGEVDLYNVNIPMIEQLLSEEGLQIEWTSIWRNSYGRLFKAHTALKEGSSTAGPDSPHADPSGGSKGATDADADDDNNLVFKFGPDFKNLINPHPSSLPEGSDGLAVAKGVISVTPLRASFAEPPVRPEGDRVWKMKL</sequence>
<evidence type="ECO:0000259" key="2">
    <source>
        <dbReference type="Pfam" id="PF01975"/>
    </source>
</evidence>
<dbReference type="InterPro" id="IPR002828">
    <property type="entry name" value="SurE-like_Pase/nucleotidase"/>
</dbReference>
<keyword evidence="4" id="KW-1185">Reference proteome</keyword>
<dbReference type="GO" id="GO:0000932">
    <property type="term" value="C:P-body"/>
    <property type="evidence" value="ECO:0007669"/>
    <property type="project" value="TreeGrafter"/>
</dbReference>
<feature type="region of interest" description="Disordered" evidence="1">
    <location>
        <begin position="253"/>
        <end position="282"/>
    </location>
</feature>
<dbReference type="AlphaFoldDB" id="A0A166U534"/>
<dbReference type="Gene3D" id="3.40.1210.10">
    <property type="entry name" value="Survival protein SurE-like phosphatase/nucleotidase"/>
    <property type="match status" value="1"/>
</dbReference>
<feature type="domain" description="Survival protein SurE-like phosphatase/nucleotidase" evidence="2">
    <location>
        <begin position="5"/>
        <end position="243"/>
    </location>
</feature>
<evidence type="ECO:0000313" key="4">
    <source>
        <dbReference type="Proteomes" id="UP000076532"/>
    </source>
</evidence>
<dbReference type="OrthoDB" id="202825at2759"/>
<name>A0A166U534_9AGAM</name>
<dbReference type="InterPro" id="IPR027746">
    <property type="entry name" value="TTL"/>
</dbReference>
<organism evidence="3 4">
    <name type="scientific">Athelia psychrophila</name>
    <dbReference type="NCBI Taxonomy" id="1759441"/>
    <lineage>
        <taxon>Eukaryota</taxon>
        <taxon>Fungi</taxon>
        <taxon>Dikarya</taxon>
        <taxon>Basidiomycota</taxon>
        <taxon>Agaricomycotina</taxon>
        <taxon>Agaricomycetes</taxon>
        <taxon>Agaricomycetidae</taxon>
        <taxon>Atheliales</taxon>
        <taxon>Atheliaceae</taxon>
        <taxon>Athelia</taxon>
    </lineage>
</organism>
<accession>A0A166U534</accession>
<reference evidence="3 4" key="1">
    <citation type="journal article" date="2016" name="Mol. Biol. Evol.">
        <title>Comparative Genomics of Early-Diverging Mushroom-Forming Fungi Provides Insights into the Origins of Lignocellulose Decay Capabilities.</title>
        <authorList>
            <person name="Nagy L.G."/>
            <person name="Riley R."/>
            <person name="Tritt A."/>
            <person name="Adam C."/>
            <person name="Daum C."/>
            <person name="Floudas D."/>
            <person name="Sun H."/>
            <person name="Yadav J.S."/>
            <person name="Pangilinan J."/>
            <person name="Larsson K.H."/>
            <person name="Matsuura K."/>
            <person name="Barry K."/>
            <person name="Labutti K."/>
            <person name="Kuo R."/>
            <person name="Ohm R.A."/>
            <person name="Bhattacharya S.S."/>
            <person name="Shirouzu T."/>
            <person name="Yoshinaga Y."/>
            <person name="Martin F.M."/>
            <person name="Grigoriev I.V."/>
            <person name="Hibbett D.S."/>
        </authorList>
    </citation>
    <scope>NUCLEOTIDE SEQUENCE [LARGE SCALE GENOMIC DNA]</scope>
    <source>
        <strain evidence="3 4">CBS 109695</strain>
    </source>
</reference>
<dbReference type="GO" id="GO:0016787">
    <property type="term" value="F:hydrolase activity"/>
    <property type="evidence" value="ECO:0007669"/>
    <property type="project" value="InterPro"/>
</dbReference>
<dbReference type="PANTHER" id="PTHR47551">
    <property type="entry name" value="TUBULIN--TYROSINE LIGASE PBY1-RELATED"/>
    <property type="match status" value="1"/>
</dbReference>
<dbReference type="STRING" id="436010.A0A166U534"/>
<dbReference type="PANTHER" id="PTHR47551:SF1">
    <property type="entry name" value="TUBULIN--TYROSINE LIGASE PBY1-RELATED"/>
    <property type="match status" value="1"/>
</dbReference>
<proteinExistence type="predicted"/>
<evidence type="ECO:0000313" key="3">
    <source>
        <dbReference type="EMBL" id="KZP31324.1"/>
    </source>
</evidence>
<dbReference type="Pfam" id="PF01975">
    <property type="entry name" value="SurE"/>
    <property type="match status" value="1"/>
</dbReference>
<gene>
    <name evidence="3" type="ORF">FIBSPDRAFT_945341</name>
</gene>